<keyword evidence="7" id="KW-0482">Metalloprotease</keyword>
<dbReference type="GO" id="GO:0051603">
    <property type="term" value="P:proteolysis involved in protein catabolic process"/>
    <property type="evidence" value="ECO:0007669"/>
    <property type="project" value="TreeGrafter"/>
</dbReference>
<dbReference type="InterPro" id="IPR001431">
    <property type="entry name" value="Pept_M16_Zn_BS"/>
</dbReference>
<dbReference type="GO" id="GO:0005829">
    <property type="term" value="C:cytosol"/>
    <property type="evidence" value="ECO:0007669"/>
    <property type="project" value="TreeGrafter"/>
</dbReference>
<dbReference type="FunFam" id="3.30.830.10:FF:000012">
    <property type="entry name" value="Protease 3"/>
    <property type="match status" value="1"/>
</dbReference>
<dbReference type="GO" id="GO:0043171">
    <property type="term" value="P:peptide catabolic process"/>
    <property type="evidence" value="ECO:0007669"/>
    <property type="project" value="TreeGrafter"/>
</dbReference>
<name>G8YUG0_PICSO</name>
<evidence type="ECO:0000256" key="7">
    <source>
        <dbReference type="ARBA" id="ARBA00023049"/>
    </source>
</evidence>
<dbReference type="Pfam" id="PF22456">
    <property type="entry name" value="PqqF-like_C_4"/>
    <property type="match status" value="1"/>
</dbReference>
<dbReference type="Pfam" id="PF16187">
    <property type="entry name" value="Peptidase_M16_M"/>
    <property type="match status" value="1"/>
</dbReference>
<comment type="cofactor">
    <cofactor evidence="1">
        <name>Zn(2+)</name>
        <dbReference type="ChEBI" id="CHEBI:29105"/>
    </cofactor>
</comment>
<dbReference type="InParanoid" id="G8YUG0"/>
<evidence type="ECO:0000256" key="8">
    <source>
        <dbReference type="RuleBase" id="RU004447"/>
    </source>
</evidence>
<evidence type="ECO:0000259" key="11">
    <source>
        <dbReference type="Pfam" id="PF16187"/>
    </source>
</evidence>
<dbReference type="InterPro" id="IPR054734">
    <property type="entry name" value="PqqF-like_C_4"/>
</dbReference>
<keyword evidence="3" id="KW-0645">Protease</keyword>
<dbReference type="GO" id="GO:0046872">
    <property type="term" value="F:metal ion binding"/>
    <property type="evidence" value="ECO:0007669"/>
    <property type="project" value="UniProtKB-KW"/>
</dbReference>
<dbReference type="PROSITE" id="PS00143">
    <property type="entry name" value="INSULINASE"/>
    <property type="match status" value="1"/>
</dbReference>
<dbReference type="EMBL" id="FO082059">
    <property type="protein sequence ID" value="CCE72493.1"/>
    <property type="molecule type" value="Genomic_DNA"/>
</dbReference>
<evidence type="ECO:0000256" key="5">
    <source>
        <dbReference type="ARBA" id="ARBA00022801"/>
    </source>
</evidence>
<proteinExistence type="inferred from homology"/>
<dbReference type="InterPro" id="IPR050626">
    <property type="entry name" value="Peptidase_M16"/>
</dbReference>
<dbReference type="OrthoDB" id="952271at2759"/>
<dbReference type="GO" id="GO:0004222">
    <property type="term" value="F:metalloendopeptidase activity"/>
    <property type="evidence" value="ECO:0007669"/>
    <property type="project" value="InterPro"/>
</dbReference>
<dbReference type="HOGENOM" id="CLU_008088_0_0_1"/>
<gene>
    <name evidence="13" type="primary">Piso0_000071</name>
    <name evidence="13" type="ORF">GNLVRS01_PISO0A01364g</name>
</gene>
<dbReference type="Pfam" id="PF00675">
    <property type="entry name" value="Peptidase_M16"/>
    <property type="match status" value="1"/>
</dbReference>
<feature type="domain" description="Peptidase M16 C-terminal" evidence="10">
    <location>
        <begin position="222"/>
        <end position="404"/>
    </location>
</feature>
<dbReference type="PANTHER" id="PTHR43690:SF18">
    <property type="entry name" value="INSULIN-DEGRADING ENZYME-RELATED"/>
    <property type="match status" value="1"/>
</dbReference>
<dbReference type="OMA" id="HLCEHMI"/>
<dbReference type="GO" id="GO:0005739">
    <property type="term" value="C:mitochondrion"/>
    <property type="evidence" value="ECO:0007669"/>
    <property type="project" value="TreeGrafter"/>
</dbReference>
<evidence type="ECO:0000259" key="12">
    <source>
        <dbReference type="Pfam" id="PF22456"/>
    </source>
</evidence>
<feature type="domain" description="Peptidase M16 N-terminal" evidence="9">
    <location>
        <begin position="38"/>
        <end position="182"/>
    </location>
</feature>
<dbReference type="Proteomes" id="UP000005222">
    <property type="component" value="Chromosome A"/>
</dbReference>
<dbReference type="InterPro" id="IPR007863">
    <property type="entry name" value="Peptidase_M16_C"/>
</dbReference>
<evidence type="ECO:0000259" key="9">
    <source>
        <dbReference type="Pfam" id="PF00675"/>
    </source>
</evidence>
<feature type="domain" description="Peptidase M16 middle/third" evidence="11">
    <location>
        <begin position="529"/>
        <end position="759"/>
    </location>
</feature>
<dbReference type="FunCoup" id="G8YUG0">
    <property type="interactions" value="78"/>
</dbReference>
<dbReference type="eggNOG" id="KOG0959">
    <property type="taxonomic scope" value="Eukaryota"/>
</dbReference>
<dbReference type="InterPro" id="IPR032632">
    <property type="entry name" value="Peptidase_M16_M"/>
</dbReference>
<protein>
    <submittedName>
        <fullName evidence="13">Piso0_000071 protein</fullName>
    </submittedName>
</protein>
<dbReference type="InterPro" id="IPR011249">
    <property type="entry name" value="Metalloenz_LuxS/M16"/>
</dbReference>
<dbReference type="Gene3D" id="3.30.830.10">
    <property type="entry name" value="Metalloenzyme, LuxS/M16 peptidase-like"/>
    <property type="match status" value="4"/>
</dbReference>
<evidence type="ECO:0000256" key="1">
    <source>
        <dbReference type="ARBA" id="ARBA00001947"/>
    </source>
</evidence>
<dbReference type="AlphaFoldDB" id="G8YUG0"/>
<dbReference type="Pfam" id="PF05193">
    <property type="entry name" value="Peptidase_M16_C"/>
    <property type="match status" value="1"/>
</dbReference>
<dbReference type="PANTHER" id="PTHR43690">
    <property type="entry name" value="NARDILYSIN"/>
    <property type="match status" value="1"/>
</dbReference>
<sequence>MLDDVLGIKTFDVNFNLPICQNTRDLRVLELPNGILTLLISDPSEDWASGALCVATGSHHDPKGIPGLAHFCEHMVFLGTKQFPGASYFSDVISKAGGDHNAFTCGEKTCFYFEVPMTSTKVGSLGIDLNKNTDPNELVFNHTLQVFASLFKNPTFNDSLCKQEAVVIDEEHALNVADPEKILYHGMRLLANKDHPFSRFGTGNSDTLLHNPKSLKINPKSALTDFFSHNYTPNRMALVIRGPQSINLLTKMALINFSDITNNGCEDVARHRRRTDVKQFKILQDTWEKAYVGSIYGRRELGKCLYIMSEGDSRLRFLFPCNGIQEDFYFDMYMSAWISLLGDESDGTLCYKLIKEENLASSVTSFCEELGTDNYALVLDLDLTEEGERNISKIISLLFKFIYNSIIKCPLKRMARYLLELSVSDSINFIYQQTQSSPMEETSKIAESLLSDFSRLELRNIMKGYNSWDDEINDGTDPKKLWQLKAFNFIERSKIILSMVNFNLIIKQRHSNYAGKLSHMHSQKPLSLVKDEFYGFSYDIFPLDVSRILKDTVNCGSCILFPESNINLADNFAYAAKHNTSHLPSRFVTKKATISTISKLVDYSKVHEIWLKEESRAEYTERFFVSLRLQSIAVECSPEAFVCNELLAEIIGDILRHKLYHAEALGYTWALFPNLNGMVSLGVEISGLKRGFRRVYKTVINVISNIIRNVEECLSEALPRAKIAIENRYSKLQESKGISKLSTGLLVLLEENTWPLDERRSQLELIDSSTIANYCHSFFVGLKYTCLFVQGKVPPATAIDLYSDLDILGCKDQEINFISQRIRVFEPLTFTIPPGKMLKLDLAGSSSDSLSSVYYFIQMGHRKNDFDVSMTRLFSSLLQSHCQSYLRTKRNLAYDVYSGLREFRSSIGLFIALSSKRYHCDMLVNEIFTFLKFWEKTLNSYSRADFNSKVLKPYELYLNSENDYGELYANDYVRLLTPLKESNTATSNVMCKNHRIHWERIISEHYSFYDINEDKYRTAQDINTLTKEEFLKLFNCKISPESLTSSVIILSNSPGGNEEFIKTKKSPRLANASESVSPTFSGFKGKKDACVKFDLNVQYLPEEEEAFNFKERKGNIIPKSPKEFTKSIFKSFHKDRIKSDVDIENRFALSVLSTDEERRPLSHISAEDIERFQEAYLVKLPQVECRYDNLMFHRDSVLFD</sequence>
<comment type="similarity">
    <text evidence="2 8">Belongs to the peptidase M16 family.</text>
</comment>
<evidence type="ECO:0000256" key="4">
    <source>
        <dbReference type="ARBA" id="ARBA00022723"/>
    </source>
</evidence>
<feature type="domain" description="Coenzyme PQQ synthesis protein F-like C-terminal lobe" evidence="12">
    <location>
        <begin position="873"/>
        <end position="949"/>
    </location>
</feature>
<keyword evidence="5" id="KW-0378">Hydrolase</keyword>
<reference evidence="13 14" key="1">
    <citation type="journal article" date="2012" name="G3 (Bethesda)">
        <title>Pichia sorbitophila, an interspecies yeast hybrid reveals early steps of genome resolution following polyploidization.</title>
        <authorList>
            <person name="Leh Louis V."/>
            <person name="Despons L."/>
            <person name="Friedrich A."/>
            <person name="Martin T."/>
            <person name="Durrens P."/>
            <person name="Casaregola S."/>
            <person name="Neuveglise C."/>
            <person name="Fairhead C."/>
            <person name="Marck C."/>
            <person name="Cruz J.A."/>
            <person name="Straub M.L."/>
            <person name="Kugler V."/>
            <person name="Sacerdot C."/>
            <person name="Uzunov Z."/>
            <person name="Thierry A."/>
            <person name="Weiss S."/>
            <person name="Bleykasten C."/>
            <person name="De Montigny J."/>
            <person name="Jacques N."/>
            <person name="Jung P."/>
            <person name="Lemaire M."/>
            <person name="Mallet S."/>
            <person name="Morel G."/>
            <person name="Richard G.F."/>
            <person name="Sarkar A."/>
            <person name="Savel G."/>
            <person name="Schacherer J."/>
            <person name="Seret M.L."/>
            <person name="Talla E."/>
            <person name="Samson G."/>
            <person name="Jubin C."/>
            <person name="Poulain J."/>
            <person name="Vacherie B."/>
            <person name="Barbe V."/>
            <person name="Pelletier E."/>
            <person name="Sherman D.J."/>
            <person name="Westhof E."/>
            <person name="Weissenbach J."/>
            <person name="Baret P.V."/>
            <person name="Wincker P."/>
            <person name="Gaillardin C."/>
            <person name="Dujon B."/>
            <person name="Souciet J.L."/>
        </authorList>
    </citation>
    <scope>NUCLEOTIDE SEQUENCE [LARGE SCALE GENOMIC DNA]</scope>
    <source>
        <strain evidence="14">ATCC MYA-4447 / BCRC 22081 / CBS 7064 / NBRC 10061 / NRRL Y-12695</strain>
    </source>
</reference>
<keyword evidence="4" id="KW-0479">Metal-binding</keyword>
<dbReference type="SUPFAM" id="SSF63411">
    <property type="entry name" value="LuxS/MPP-like metallohydrolase"/>
    <property type="match status" value="4"/>
</dbReference>
<keyword evidence="6" id="KW-0862">Zinc</keyword>
<keyword evidence="14" id="KW-1185">Reference proteome</keyword>
<organism evidence="13 14">
    <name type="scientific">Pichia sorbitophila (strain ATCC MYA-4447 / BCRC 22081 / CBS 7064 / NBRC 10061 / NRRL Y-12695)</name>
    <name type="common">Hybrid yeast</name>
    <dbReference type="NCBI Taxonomy" id="559304"/>
    <lineage>
        <taxon>Eukaryota</taxon>
        <taxon>Fungi</taxon>
        <taxon>Dikarya</taxon>
        <taxon>Ascomycota</taxon>
        <taxon>Saccharomycotina</taxon>
        <taxon>Pichiomycetes</taxon>
        <taxon>Debaryomycetaceae</taxon>
        <taxon>Millerozyma</taxon>
    </lineage>
</organism>
<accession>G8YUG0</accession>
<dbReference type="STRING" id="559304.G8YUG0"/>
<evidence type="ECO:0000259" key="10">
    <source>
        <dbReference type="Pfam" id="PF05193"/>
    </source>
</evidence>
<evidence type="ECO:0000256" key="6">
    <source>
        <dbReference type="ARBA" id="ARBA00022833"/>
    </source>
</evidence>
<evidence type="ECO:0000256" key="3">
    <source>
        <dbReference type="ARBA" id="ARBA00022670"/>
    </source>
</evidence>
<evidence type="ECO:0000313" key="13">
    <source>
        <dbReference type="EMBL" id="CCE72493.1"/>
    </source>
</evidence>
<evidence type="ECO:0000256" key="2">
    <source>
        <dbReference type="ARBA" id="ARBA00007261"/>
    </source>
</evidence>
<dbReference type="InterPro" id="IPR011765">
    <property type="entry name" value="Pept_M16_N"/>
</dbReference>
<evidence type="ECO:0000313" key="14">
    <source>
        <dbReference type="Proteomes" id="UP000005222"/>
    </source>
</evidence>